<feature type="region of interest" description="Disordered" evidence="1">
    <location>
        <begin position="881"/>
        <end position="904"/>
    </location>
</feature>
<feature type="compositionally biased region" description="Polar residues" evidence="1">
    <location>
        <begin position="165"/>
        <end position="183"/>
    </location>
</feature>
<evidence type="ECO:0000256" key="1">
    <source>
        <dbReference type="SAM" id="MobiDB-lite"/>
    </source>
</evidence>
<gene>
    <name evidence="2" type="ORF">PoB_002425200</name>
</gene>
<dbReference type="EMBL" id="BLXT01002806">
    <property type="protein sequence ID" value="GFN97746.1"/>
    <property type="molecule type" value="Genomic_DNA"/>
</dbReference>
<feature type="compositionally biased region" description="Polar residues" evidence="1">
    <location>
        <begin position="42"/>
        <end position="52"/>
    </location>
</feature>
<feature type="compositionally biased region" description="Polar residues" evidence="1">
    <location>
        <begin position="204"/>
        <end position="218"/>
    </location>
</feature>
<sequence length="904" mass="97544">MHKAINIKHRIVRRVDIEIAPLATFDTIDLGDEDIELDKKSLSGSDDQQESPSECHRSNCWTPSSHNGNDIGLPFPRDSSPITRTIGGNTSKKSLSQAGREKSQKDTASPPSGASSAIFKAEPAKDSGIGQQGQSPQKSPLSSTPQPRGDAADDDDDDGLRTPVNEASTSSPGVPFNRQSSLGRVSLPVRQPDSDSSSSSSESVNENICSFHASNLSGPHTKRVTSTHAKEQIDVLSEPEEPDSLVPENIDPSQILSPSKRKAYERRIERLKVTTSPIARPRSTTPISVVTLDEYANISSPDASPASPSVLQDKLKITLPVDEFAAKPKTPKHHSGKRRSSEDTIFQFSEENLFSRSKSALLVEDDGQLPLSPRRVLLPPTLSPSSSPRLSRNPLLSKPPGPESITPTLSLSQQKVTAHKFFGETVDETEEENWASFPEPSPTIEAPVSALIPELKQDTTADAPESSRNIYENLSTSVTGQADTGCNTNIAAQVSMQNDLLDNSQIFSIHTPTSHSVDKQTNEDNSKCDVNATSQSNALTQAEIEFYCETDSRATSLEASSQEVICSDLNRQPLLVASETDAVSSVEYVPDDQSGRGASEFVPVQDVCETQFELDDISYDSSDTYRDFQRNFQTDPKEEAKISQSSLVEGKICEGHIHISCPGLHEDFAGESSLHNFDFTANARLVSEDSVEKTISCPSTSTNFDLTEPTASLDAGSQASALHVFDSKLSPNLPLDPSSHTVNSAIISDDLSSSIPLSQPSPTKNTFYSHEHPENSDTHIGPTCTGELSLESSESDFNPDLPQAHWQDSEDRNQTSSASKSDPDNPCTNFGNLLQTGEDLQHTQISFDANASPAVDHQVDPGVSSGIPVKFVDPETALATSSLDTTVDDSSEGENQVNIPAPLM</sequence>
<reference evidence="2 3" key="1">
    <citation type="journal article" date="2021" name="Elife">
        <title>Chloroplast acquisition without the gene transfer in kleptoplastic sea slugs, Plakobranchus ocellatus.</title>
        <authorList>
            <person name="Maeda T."/>
            <person name="Takahashi S."/>
            <person name="Yoshida T."/>
            <person name="Shimamura S."/>
            <person name="Takaki Y."/>
            <person name="Nagai Y."/>
            <person name="Toyoda A."/>
            <person name="Suzuki Y."/>
            <person name="Arimoto A."/>
            <person name="Ishii H."/>
            <person name="Satoh N."/>
            <person name="Nishiyama T."/>
            <person name="Hasebe M."/>
            <person name="Maruyama T."/>
            <person name="Minagawa J."/>
            <person name="Obokata J."/>
            <person name="Shigenobu S."/>
        </authorList>
    </citation>
    <scope>NUCLEOTIDE SEQUENCE [LARGE SCALE GENOMIC DNA]</scope>
</reference>
<proteinExistence type="predicted"/>
<feature type="region of interest" description="Disordered" evidence="1">
    <location>
        <begin position="322"/>
        <end position="344"/>
    </location>
</feature>
<dbReference type="AlphaFoldDB" id="A0AAV3ZT64"/>
<keyword evidence="3" id="KW-1185">Reference proteome</keyword>
<feature type="compositionally biased region" description="Low complexity" evidence="1">
    <location>
        <begin position="372"/>
        <end position="396"/>
    </location>
</feature>
<feature type="compositionally biased region" description="Polar residues" evidence="1">
    <location>
        <begin position="59"/>
        <end position="68"/>
    </location>
</feature>
<feature type="region of interest" description="Disordered" evidence="1">
    <location>
        <begin position="39"/>
        <end position="262"/>
    </location>
</feature>
<dbReference type="Proteomes" id="UP000735302">
    <property type="component" value="Unassembled WGS sequence"/>
</dbReference>
<feature type="compositionally biased region" description="Polar residues" evidence="1">
    <location>
        <begin position="132"/>
        <end position="146"/>
    </location>
</feature>
<evidence type="ECO:0000313" key="2">
    <source>
        <dbReference type="EMBL" id="GFN97746.1"/>
    </source>
</evidence>
<feature type="region of interest" description="Disordered" evidence="1">
    <location>
        <begin position="752"/>
        <end position="831"/>
    </location>
</feature>
<feature type="compositionally biased region" description="Low complexity" evidence="1">
    <location>
        <begin position="194"/>
        <end position="203"/>
    </location>
</feature>
<feature type="compositionally biased region" description="Low complexity" evidence="1">
    <location>
        <begin position="752"/>
        <end position="762"/>
    </location>
</feature>
<organism evidence="2 3">
    <name type="scientific">Plakobranchus ocellatus</name>
    <dbReference type="NCBI Taxonomy" id="259542"/>
    <lineage>
        <taxon>Eukaryota</taxon>
        <taxon>Metazoa</taxon>
        <taxon>Spiralia</taxon>
        <taxon>Lophotrochozoa</taxon>
        <taxon>Mollusca</taxon>
        <taxon>Gastropoda</taxon>
        <taxon>Heterobranchia</taxon>
        <taxon>Euthyneura</taxon>
        <taxon>Panpulmonata</taxon>
        <taxon>Sacoglossa</taxon>
        <taxon>Placobranchoidea</taxon>
        <taxon>Plakobranchidae</taxon>
        <taxon>Plakobranchus</taxon>
    </lineage>
</organism>
<feature type="compositionally biased region" description="Polar residues" evidence="1">
    <location>
        <begin position="106"/>
        <end position="115"/>
    </location>
</feature>
<name>A0AAV3ZT64_9GAST</name>
<feature type="compositionally biased region" description="Basic residues" evidence="1">
    <location>
        <begin position="329"/>
        <end position="338"/>
    </location>
</feature>
<comment type="caution">
    <text evidence="2">The sequence shown here is derived from an EMBL/GenBank/DDBJ whole genome shotgun (WGS) entry which is preliminary data.</text>
</comment>
<protein>
    <submittedName>
        <fullName evidence="2">Uncharacterized protein</fullName>
    </submittedName>
</protein>
<feature type="compositionally biased region" description="Polar residues" evidence="1">
    <location>
        <begin position="814"/>
        <end position="831"/>
    </location>
</feature>
<accession>A0AAV3ZT64</accession>
<feature type="compositionally biased region" description="Polar residues" evidence="1">
    <location>
        <begin position="80"/>
        <end position="97"/>
    </location>
</feature>
<feature type="region of interest" description="Disordered" evidence="1">
    <location>
        <begin position="372"/>
        <end position="412"/>
    </location>
</feature>
<evidence type="ECO:0000313" key="3">
    <source>
        <dbReference type="Proteomes" id="UP000735302"/>
    </source>
</evidence>